<accession>A0AB74QV67</accession>
<comment type="caution">
    <text evidence="2">The sequence shown here is derived from an EMBL/GenBank/DDBJ whole genome shotgun (WGS) entry which is preliminary data.</text>
</comment>
<evidence type="ECO:0000313" key="2">
    <source>
        <dbReference type="EMBL" id="VGD35263.1"/>
    </source>
</evidence>
<sequence>MTKSTITRERLAKIKSWRETYGAGSNVMLPAEEAEELARIALAAMDSEPVALQPELAKVIYHFRDWNEGFPVERFKADYVISWMLANYPPAQPAPEKYNIGDATMRHIFTPTGMTDVSNMQAVFDRVEAVLGGMDQPAPVVPDGYVMVPMRLTAENGAKGALSGEFSETKFVNCPECFGDDECETCDGSGRIEITVPVTWTTIKEIWAKGVEHFAAAPQSPGGDHATVPGKWIPVSERLPEDSGRYWCYVEEQNDLGKSHYQWNCSWNGDRWWVESEGGGIVTHWIPLPAAPQEVNRE</sequence>
<dbReference type="AlphaFoldDB" id="A0AB74QV67"/>
<evidence type="ECO:0000259" key="1">
    <source>
        <dbReference type="Pfam" id="PF04448"/>
    </source>
</evidence>
<gene>
    <name evidence="2" type="ORF">SAMEA104567804_04514</name>
</gene>
<reference evidence="2 3" key="1">
    <citation type="submission" date="2019-03" db="EMBL/GenBank/DDBJ databases">
        <authorList>
            <consortium name="Pathogen Informatics"/>
        </authorList>
    </citation>
    <scope>NUCLEOTIDE SEQUENCE [LARGE SCALE GENOMIC DNA]</scope>
    <source>
        <strain evidence="2 3">5012STDY7312589</strain>
    </source>
</reference>
<name>A0AB74QV67_KLEPN</name>
<dbReference type="EMBL" id="CAAGWG010000021">
    <property type="protein sequence ID" value="VGD35263.1"/>
    <property type="molecule type" value="Genomic_DNA"/>
</dbReference>
<proteinExistence type="predicted"/>
<protein>
    <submittedName>
        <fullName evidence="2">Eaa1</fullName>
    </submittedName>
</protein>
<dbReference type="InterPro" id="IPR007539">
    <property type="entry name" value="DUF551"/>
</dbReference>
<organism evidence="2 3">
    <name type="scientific">Klebsiella pneumoniae</name>
    <dbReference type="NCBI Taxonomy" id="573"/>
    <lineage>
        <taxon>Bacteria</taxon>
        <taxon>Pseudomonadati</taxon>
        <taxon>Pseudomonadota</taxon>
        <taxon>Gammaproteobacteria</taxon>
        <taxon>Enterobacterales</taxon>
        <taxon>Enterobacteriaceae</taxon>
        <taxon>Klebsiella/Raoultella group</taxon>
        <taxon>Klebsiella</taxon>
        <taxon>Klebsiella pneumoniae complex</taxon>
    </lineage>
</organism>
<evidence type="ECO:0000313" key="3">
    <source>
        <dbReference type="Proteomes" id="UP000294876"/>
    </source>
</evidence>
<dbReference type="Pfam" id="PF04448">
    <property type="entry name" value="DUF551"/>
    <property type="match status" value="1"/>
</dbReference>
<feature type="domain" description="DUF551" evidence="1">
    <location>
        <begin position="231"/>
        <end position="293"/>
    </location>
</feature>
<dbReference type="Proteomes" id="UP000294876">
    <property type="component" value="Unassembled WGS sequence"/>
</dbReference>